<keyword evidence="1 2" id="KW-0238">DNA-binding</keyword>
<reference evidence="4 5" key="1">
    <citation type="submission" date="2018-06" db="EMBL/GenBank/DDBJ databases">
        <authorList>
            <person name="Strepis N."/>
        </authorList>
    </citation>
    <scope>NUCLEOTIDE SEQUENCE [LARGE SCALE GENOMIC DNA]</scope>
    <source>
        <strain evidence="4">LUCI</strain>
    </source>
</reference>
<dbReference type="PROSITE" id="PS50977">
    <property type="entry name" value="HTH_TETR_2"/>
    <property type="match status" value="1"/>
</dbReference>
<evidence type="ECO:0000256" key="1">
    <source>
        <dbReference type="ARBA" id="ARBA00023125"/>
    </source>
</evidence>
<dbReference type="Pfam" id="PF08359">
    <property type="entry name" value="TetR_C_4"/>
    <property type="match status" value="1"/>
</dbReference>
<evidence type="ECO:0000259" key="3">
    <source>
        <dbReference type="PROSITE" id="PS50977"/>
    </source>
</evidence>
<dbReference type="Gene3D" id="1.10.357.10">
    <property type="entry name" value="Tetracycline Repressor, domain 2"/>
    <property type="match status" value="1"/>
</dbReference>
<keyword evidence="5" id="KW-1185">Reference proteome</keyword>
<sequence length="198" mass="22745">MKTKQMTSRKLQAAATRNKIYNTAMKLIRKKGFANISVSDICQAAGVSVGTYYHYFQSKNDILFEIYNKGDNYFDQQIKTNLKSADSLGKIREYLNAYIEFVTTNGFDMVKHLYTSENKLFVAQGRAMQTILRDLIQEGQAKQELSAEMPPGEAVDFIFVILRGIVFDWCLKEGRYDLKSYSERFIQCICSYLAKKAL</sequence>
<dbReference type="InterPro" id="IPR001647">
    <property type="entry name" value="HTH_TetR"/>
</dbReference>
<dbReference type="AlphaFoldDB" id="A0A498R812"/>
<dbReference type="PANTHER" id="PTHR43479">
    <property type="entry name" value="ACREF/ENVCD OPERON REPRESSOR-RELATED"/>
    <property type="match status" value="1"/>
</dbReference>
<dbReference type="PANTHER" id="PTHR43479:SF11">
    <property type="entry name" value="ACREF_ENVCD OPERON REPRESSOR-RELATED"/>
    <property type="match status" value="1"/>
</dbReference>
<dbReference type="InterPro" id="IPR009057">
    <property type="entry name" value="Homeodomain-like_sf"/>
</dbReference>
<proteinExistence type="predicted"/>
<protein>
    <submittedName>
        <fullName evidence="4">Tetr bacterial regulatory protein hth signature</fullName>
    </submittedName>
</protein>
<name>A0A498R812_9FIRM</name>
<dbReference type="RefSeq" id="WP_122628007.1">
    <property type="nucleotide sequence ID" value="NZ_UPPP01000071.1"/>
</dbReference>
<gene>
    <name evidence="4" type="ORF">LUCI_2304</name>
</gene>
<evidence type="ECO:0000256" key="2">
    <source>
        <dbReference type="PROSITE-ProRule" id="PRU00335"/>
    </source>
</evidence>
<dbReference type="InterPro" id="IPR036271">
    <property type="entry name" value="Tet_transcr_reg_TetR-rel_C_sf"/>
</dbReference>
<organism evidence="4 5">
    <name type="scientific">Lucifera butyrica</name>
    <dbReference type="NCBI Taxonomy" id="1351585"/>
    <lineage>
        <taxon>Bacteria</taxon>
        <taxon>Bacillati</taxon>
        <taxon>Bacillota</taxon>
        <taxon>Negativicutes</taxon>
        <taxon>Veillonellales</taxon>
        <taxon>Veillonellaceae</taxon>
        <taxon>Lucifera</taxon>
    </lineage>
</organism>
<dbReference type="GO" id="GO:0003677">
    <property type="term" value="F:DNA binding"/>
    <property type="evidence" value="ECO:0007669"/>
    <property type="project" value="UniProtKB-UniRule"/>
</dbReference>
<evidence type="ECO:0000313" key="5">
    <source>
        <dbReference type="Proteomes" id="UP000277811"/>
    </source>
</evidence>
<dbReference type="Gene3D" id="1.10.10.60">
    <property type="entry name" value="Homeodomain-like"/>
    <property type="match status" value="1"/>
</dbReference>
<feature type="DNA-binding region" description="H-T-H motif" evidence="2">
    <location>
        <begin position="37"/>
        <end position="56"/>
    </location>
</feature>
<accession>A0A498R812</accession>
<evidence type="ECO:0000313" key="4">
    <source>
        <dbReference type="EMBL" id="VBB07060.1"/>
    </source>
</evidence>
<dbReference type="InterPro" id="IPR050624">
    <property type="entry name" value="HTH-type_Tx_Regulator"/>
</dbReference>
<dbReference type="EMBL" id="UPPP01000071">
    <property type="protein sequence ID" value="VBB07060.1"/>
    <property type="molecule type" value="Genomic_DNA"/>
</dbReference>
<dbReference type="PRINTS" id="PR00455">
    <property type="entry name" value="HTHTETR"/>
</dbReference>
<dbReference type="OrthoDB" id="9812484at2"/>
<feature type="domain" description="HTH tetR-type" evidence="3">
    <location>
        <begin position="14"/>
        <end position="74"/>
    </location>
</feature>
<dbReference type="InterPro" id="IPR013570">
    <property type="entry name" value="Tscrpt_reg_YsiA_C"/>
</dbReference>
<dbReference type="Pfam" id="PF00440">
    <property type="entry name" value="TetR_N"/>
    <property type="match status" value="1"/>
</dbReference>
<dbReference type="SUPFAM" id="SSF46689">
    <property type="entry name" value="Homeodomain-like"/>
    <property type="match status" value="1"/>
</dbReference>
<dbReference type="Proteomes" id="UP000277811">
    <property type="component" value="Unassembled WGS sequence"/>
</dbReference>
<dbReference type="SUPFAM" id="SSF48498">
    <property type="entry name" value="Tetracyclin repressor-like, C-terminal domain"/>
    <property type="match status" value="1"/>
</dbReference>